<reference evidence="1" key="1">
    <citation type="submission" date="2012-04" db="EMBL/GenBank/DDBJ databases">
        <title>The Genome Sequence of Loa loa.</title>
        <authorList>
            <consortium name="The Broad Institute Genome Sequencing Platform"/>
            <consortium name="Broad Institute Genome Sequencing Center for Infectious Disease"/>
            <person name="Nutman T.B."/>
            <person name="Fink D.L."/>
            <person name="Russ C."/>
            <person name="Young S."/>
            <person name="Zeng Q."/>
            <person name="Gargeya S."/>
            <person name="Alvarado L."/>
            <person name="Berlin A."/>
            <person name="Chapman S.B."/>
            <person name="Chen Z."/>
            <person name="Freedman E."/>
            <person name="Gellesch M."/>
            <person name="Goldberg J."/>
            <person name="Griggs A."/>
            <person name="Gujja S."/>
            <person name="Heilman E.R."/>
            <person name="Heiman D."/>
            <person name="Howarth C."/>
            <person name="Mehta T."/>
            <person name="Neiman D."/>
            <person name="Pearson M."/>
            <person name="Roberts A."/>
            <person name="Saif S."/>
            <person name="Shea T."/>
            <person name="Shenoy N."/>
            <person name="Sisk P."/>
            <person name="Stolte C."/>
            <person name="Sykes S."/>
            <person name="White J."/>
            <person name="Yandava C."/>
            <person name="Haas B."/>
            <person name="Henn M.R."/>
            <person name="Nusbaum C."/>
            <person name="Birren B."/>
        </authorList>
    </citation>
    <scope>NUCLEOTIDE SEQUENCE [LARGE SCALE GENOMIC DNA]</scope>
</reference>
<keyword evidence="1" id="KW-1185">Reference proteome</keyword>
<evidence type="ECO:0000313" key="1">
    <source>
        <dbReference type="Proteomes" id="UP000095285"/>
    </source>
</evidence>
<dbReference type="AlphaFoldDB" id="A0A1I7VM99"/>
<accession>A0A1I7VM99</accession>
<reference evidence="2" key="2">
    <citation type="submission" date="2016-11" db="UniProtKB">
        <authorList>
            <consortium name="WormBaseParasite"/>
        </authorList>
    </citation>
    <scope>IDENTIFICATION</scope>
</reference>
<dbReference type="Proteomes" id="UP000095285">
    <property type="component" value="Unassembled WGS sequence"/>
</dbReference>
<sequence length="98" mass="11172">MGIISAIFVVHANRLPEHFRKDPDWEALKLSEYFQGRFVSARVELALISSICRYVVGDRGCGLCCVPLFCAQQFASNSRRQAKADFDIRSLYLMEIEP</sequence>
<proteinExistence type="predicted"/>
<dbReference type="WBParaSite" id="EN70_4121">
    <property type="protein sequence ID" value="EN70_4121"/>
    <property type="gene ID" value="EN70_4121"/>
</dbReference>
<name>A0A1I7VM99_LOALO</name>
<evidence type="ECO:0000313" key="2">
    <source>
        <dbReference type="WBParaSite" id="EN70_4121"/>
    </source>
</evidence>
<gene>
    <name evidence="2" type="primary">LOAG_04457</name>
</gene>
<organism evidence="1 2">
    <name type="scientific">Loa loa</name>
    <name type="common">Eye worm</name>
    <name type="synonym">Filaria loa</name>
    <dbReference type="NCBI Taxonomy" id="7209"/>
    <lineage>
        <taxon>Eukaryota</taxon>
        <taxon>Metazoa</taxon>
        <taxon>Ecdysozoa</taxon>
        <taxon>Nematoda</taxon>
        <taxon>Chromadorea</taxon>
        <taxon>Rhabditida</taxon>
        <taxon>Spirurina</taxon>
        <taxon>Spiruromorpha</taxon>
        <taxon>Filarioidea</taxon>
        <taxon>Onchocercidae</taxon>
        <taxon>Loa</taxon>
    </lineage>
</organism>
<protein>
    <submittedName>
        <fullName evidence="2">Uncharacterized protein</fullName>
    </submittedName>
</protein>